<accession>A0A401SJI6</accession>
<keyword evidence="2" id="KW-1185">Reference proteome</keyword>
<dbReference type="Proteomes" id="UP000287033">
    <property type="component" value="Unassembled WGS sequence"/>
</dbReference>
<sequence length="70" mass="7742">MVMLTHDVCSMSPRKLSLFQEQERIGAAGFVSSSRGQGPEVLWQYLTQFKSGGPECIHQPLPSTSFNLIS</sequence>
<evidence type="ECO:0000313" key="1">
    <source>
        <dbReference type="EMBL" id="GCC30558.1"/>
    </source>
</evidence>
<protein>
    <submittedName>
        <fullName evidence="1">Uncharacterized protein</fullName>
    </submittedName>
</protein>
<gene>
    <name evidence="1" type="ORF">chiPu_0009009</name>
</gene>
<comment type="caution">
    <text evidence="1">The sequence shown here is derived from an EMBL/GenBank/DDBJ whole genome shotgun (WGS) entry which is preliminary data.</text>
</comment>
<evidence type="ECO:0000313" key="2">
    <source>
        <dbReference type="Proteomes" id="UP000287033"/>
    </source>
</evidence>
<reference evidence="1 2" key="1">
    <citation type="journal article" date="2018" name="Nat. Ecol. Evol.">
        <title>Shark genomes provide insights into elasmobranch evolution and the origin of vertebrates.</title>
        <authorList>
            <person name="Hara Y"/>
            <person name="Yamaguchi K"/>
            <person name="Onimaru K"/>
            <person name="Kadota M"/>
            <person name="Koyanagi M"/>
            <person name="Keeley SD"/>
            <person name="Tatsumi K"/>
            <person name="Tanaka K"/>
            <person name="Motone F"/>
            <person name="Kageyama Y"/>
            <person name="Nozu R"/>
            <person name="Adachi N"/>
            <person name="Nishimura O"/>
            <person name="Nakagawa R"/>
            <person name="Tanegashima C"/>
            <person name="Kiyatake I"/>
            <person name="Matsumoto R"/>
            <person name="Murakumo K"/>
            <person name="Nishida K"/>
            <person name="Terakita A"/>
            <person name="Kuratani S"/>
            <person name="Sato K"/>
            <person name="Hyodo S Kuraku.S."/>
        </authorList>
    </citation>
    <scope>NUCLEOTIDE SEQUENCE [LARGE SCALE GENOMIC DNA]</scope>
</reference>
<dbReference type="AlphaFoldDB" id="A0A401SJI6"/>
<name>A0A401SJI6_CHIPU</name>
<dbReference type="EMBL" id="BEZZ01000309">
    <property type="protein sequence ID" value="GCC30558.1"/>
    <property type="molecule type" value="Genomic_DNA"/>
</dbReference>
<proteinExistence type="predicted"/>
<organism evidence="1 2">
    <name type="scientific">Chiloscyllium punctatum</name>
    <name type="common">Brownbanded bambooshark</name>
    <name type="synonym">Hemiscyllium punctatum</name>
    <dbReference type="NCBI Taxonomy" id="137246"/>
    <lineage>
        <taxon>Eukaryota</taxon>
        <taxon>Metazoa</taxon>
        <taxon>Chordata</taxon>
        <taxon>Craniata</taxon>
        <taxon>Vertebrata</taxon>
        <taxon>Chondrichthyes</taxon>
        <taxon>Elasmobranchii</taxon>
        <taxon>Galeomorphii</taxon>
        <taxon>Galeoidea</taxon>
        <taxon>Orectolobiformes</taxon>
        <taxon>Hemiscylliidae</taxon>
        <taxon>Chiloscyllium</taxon>
    </lineage>
</organism>